<dbReference type="PANTHER" id="PTHR31600">
    <property type="entry name" value="TINY MACROCYSTS PROTEIN B-RELATED"/>
    <property type="match status" value="1"/>
</dbReference>
<protein>
    <recommendedName>
        <fullName evidence="5">Transmembrane protein</fullName>
    </recommendedName>
</protein>
<reference evidence="3" key="1">
    <citation type="submission" date="2021-05" db="EMBL/GenBank/DDBJ databases">
        <title>A free-living protist that lacks canonical eukaryotic 1 DNA replication and segregation systems.</title>
        <authorList>
            <person name="Salas-Leiva D.E."/>
            <person name="Tromer E.C."/>
            <person name="Curtis B.A."/>
            <person name="Jerlstrom-Hultqvist J."/>
            <person name="Kolisko M."/>
            <person name="Yi Z."/>
            <person name="Salas-Leiva J.S."/>
            <person name="Gallot-Lavallee L."/>
            <person name="Kops G.J.P.L."/>
            <person name="Archibald J.M."/>
            <person name="Simpson A.G.B."/>
            <person name="Roger A.J."/>
        </authorList>
    </citation>
    <scope>NUCLEOTIDE SEQUENCE</scope>
    <source>
        <strain evidence="3">BICM</strain>
    </source>
</reference>
<organism evidence="3 4">
    <name type="scientific">Carpediemonas membranifera</name>
    <dbReference type="NCBI Taxonomy" id="201153"/>
    <lineage>
        <taxon>Eukaryota</taxon>
        <taxon>Metamonada</taxon>
        <taxon>Carpediemonas-like organisms</taxon>
        <taxon>Carpediemonas</taxon>
    </lineage>
</organism>
<dbReference type="Proteomes" id="UP000717585">
    <property type="component" value="Unassembled WGS sequence"/>
</dbReference>
<evidence type="ECO:0000256" key="1">
    <source>
        <dbReference type="SAM" id="MobiDB-lite"/>
    </source>
</evidence>
<comment type="caution">
    <text evidence="3">The sequence shown here is derived from an EMBL/GenBank/DDBJ whole genome shotgun (WGS) entry which is preliminary data.</text>
</comment>
<feature type="transmembrane region" description="Helical" evidence="2">
    <location>
        <begin position="89"/>
        <end position="110"/>
    </location>
</feature>
<feature type="transmembrane region" description="Helical" evidence="2">
    <location>
        <begin position="1057"/>
        <end position="1076"/>
    </location>
</feature>
<feature type="transmembrane region" description="Helical" evidence="2">
    <location>
        <begin position="626"/>
        <end position="649"/>
    </location>
</feature>
<evidence type="ECO:0000256" key="2">
    <source>
        <dbReference type="SAM" id="Phobius"/>
    </source>
</evidence>
<keyword evidence="2" id="KW-0812">Transmembrane</keyword>
<name>A0A8J6AQL7_9EUKA</name>
<feature type="transmembrane region" description="Helical" evidence="2">
    <location>
        <begin position="131"/>
        <end position="155"/>
    </location>
</feature>
<dbReference type="InterPro" id="IPR052994">
    <property type="entry name" value="Tiny_macrocysts_regulators"/>
</dbReference>
<feature type="compositionally biased region" description="Basic and acidic residues" evidence="1">
    <location>
        <begin position="930"/>
        <end position="945"/>
    </location>
</feature>
<keyword evidence="2" id="KW-1133">Transmembrane helix</keyword>
<feature type="transmembrane region" description="Helical" evidence="2">
    <location>
        <begin position="39"/>
        <end position="58"/>
    </location>
</feature>
<gene>
    <name evidence="3" type="ORF">J8273_7472</name>
</gene>
<feature type="transmembrane region" description="Helical" evidence="2">
    <location>
        <begin position="170"/>
        <end position="193"/>
    </location>
</feature>
<accession>A0A8J6AQL7</accession>
<feature type="transmembrane region" description="Helical" evidence="2">
    <location>
        <begin position="287"/>
        <end position="307"/>
    </location>
</feature>
<feature type="region of interest" description="Disordered" evidence="1">
    <location>
        <begin position="1010"/>
        <end position="1037"/>
    </location>
</feature>
<dbReference type="PANTHER" id="PTHR31600:SF2">
    <property type="entry name" value="GAMETE ENRICHED GENE 10 PROTEIN-RELATED"/>
    <property type="match status" value="1"/>
</dbReference>
<evidence type="ECO:0000313" key="3">
    <source>
        <dbReference type="EMBL" id="KAG9391198.1"/>
    </source>
</evidence>
<sequence>MILQGTELPLPSELQVCRRLRRSHPVFELSYLSVPKNMILRQIVTVCLLMVAVHALSLCCDETIYVWPGALHTIQRALMWSRMGPLPDVLSTTAMNVVSGITLLVVFAMLGIHVIAVRQMTTSSQTLPNRWLIRAMTASFMARTSVMFLPVLVIMDNQVATRLSLDAADLVISGLFAVGSAVFTVQTAFVLFMSHQFAFTTHHPLGRQHARVEPTAYVLLSVGMGMISVSNDVLAPTIKGIVVFLACAFLVFLVSVFTPYYRILPMILVNAILWALGSAATCAVTPWLALCLLSLTPVVALLPMGTVKLTTLATRKYRAEVMALESPDQVPETRPFLLFPCQVEVALRESRKKIAKAKKDIAAVNKRVPMAIFEFSGAVDEAGVLDPTRLSDDDLAVIAQARQTIEAETAYGMRLFSITRSRWPHSAYLALTYIIYTAAYRTQSLQSVMHSTASTVSRSFSIDFQYARFLCKNYTDSLHSDANVLTKLEAQRNQHTLMKSQRSLADEMANLWRRMYTTGGRSSTSNFKYNIKTVSRISALRVQIDALYGKALRHPSSRVVRSYAQYLSIIDPSPAVAAYCEELYGVADELEVAPGEGEKGRIRVGLVGARGHGSSRDNARQHVPGIIAIAVIAAIIHLSVLSVVGFTYIHTNLLWQTIGLMHTTAGAQRIAAAFAVLRAGDPSFIVSTSSFAGAPWKAAINEMSDRYHRHSLDNFSTAMYALGGAPYTDYADVEPYEVLELSESWVDGVIDKLTISATHLAVNIPQLLRDKIITVPVFEGQVETGTGDVSLMAYYSSIVHAAEAIAACVVDELDSGSTTAAQDCTAGQVDTIMGYEKALLQPVMMGILEVDSNPFVLTQVFPVLELSMLIVILLVADSCAVLAAIALYVLPVLKQNAFSMRAIHLLNSLPEATLQTMIDQIDEFKRSIRSRDQPMTRAESDHESDATPIAHTRTQSRGSMKFILPEADAQDSTACLLDSVPRTISQAIINENFVSSTDLAPRALVGSVCSGRTESSSSDDGESGVTPGDGRDFTEVSRVDRATTQAKALARMLVGDMAWAGIFGFMFLTMIGVVVYRTGVVTTTAMTVFYQYVALNNFQGASTTIMSHALTSAWAPTPVTQAYTLDLCTKLSSMEEGLVSHLSGHSAADEATVTDTWALVDPKLARSSQWANTLLGSGDSWVEGGSEDDIAELLHNEECLRFFDDMCEAPFTMYTSSGSGLINAVSAADTFIASLLSDLQSGTPIIADLLTLAGIVNLDITSGFIKSRDLLIARLDAQLAATRSNVGYFLGGFILMLAVYYYTHLYRPMVMNGRTRRQLGDMFRSVPRAGIPAGILGKLVEAFPEE</sequence>
<dbReference type="EMBL" id="JAHDYR010000062">
    <property type="protein sequence ID" value="KAG9391198.1"/>
    <property type="molecule type" value="Genomic_DNA"/>
</dbReference>
<feature type="transmembrane region" description="Helical" evidence="2">
    <location>
        <begin position="866"/>
        <end position="890"/>
    </location>
</feature>
<evidence type="ECO:0008006" key="5">
    <source>
        <dbReference type="Google" id="ProtNLM"/>
    </source>
</evidence>
<feature type="region of interest" description="Disordered" evidence="1">
    <location>
        <begin position="930"/>
        <end position="949"/>
    </location>
</feature>
<feature type="transmembrane region" description="Helical" evidence="2">
    <location>
        <begin position="237"/>
        <end position="256"/>
    </location>
</feature>
<keyword evidence="2" id="KW-0472">Membrane</keyword>
<feature type="transmembrane region" description="Helical" evidence="2">
    <location>
        <begin position="1286"/>
        <end position="1306"/>
    </location>
</feature>
<proteinExistence type="predicted"/>
<keyword evidence="4" id="KW-1185">Reference proteome</keyword>
<evidence type="ECO:0000313" key="4">
    <source>
        <dbReference type="Proteomes" id="UP000717585"/>
    </source>
</evidence>